<gene>
    <name evidence="14" type="ORF">ESB13_16795</name>
</gene>
<dbReference type="GO" id="GO:0000287">
    <property type="term" value="F:magnesium ion binding"/>
    <property type="evidence" value="ECO:0007669"/>
    <property type="project" value="TreeGrafter"/>
</dbReference>
<comment type="catalytic activity">
    <reaction evidence="12">
        <text>Mg(2+)(in) = Mg(2+)(out)</text>
        <dbReference type="Rhea" id="RHEA:29827"/>
        <dbReference type="ChEBI" id="CHEBI:18420"/>
    </reaction>
</comment>
<keyword evidence="8" id="KW-0460">Magnesium</keyword>
<dbReference type="Proteomes" id="UP000290545">
    <property type="component" value="Unassembled WGS sequence"/>
</dbReference>
<feature type="transmembrane region" description="Helical" evidence="13">
    <location>
        <begin position="275"/>
        <end position="295"/>
    </location>
</feature>
<dbReference type="CDD" id="cd12832">
    <property type="entry name" value="TmCorA-like_u3"/>
    <property type="match status" value="1"/>
</dbReference>
<evidence type="ECO:0000256" key="6">
    <source>
        <dbReference type="ARBA" id="ARBA00022519"/>
    </source>
</evidence>
<comment type="similarity">
    <text evidence="2">Belongs to the CorA metal ion transporter (MIT) (TC 1.A.35) family.</text>
</comment>
<keyword evidence="6" id="KW-0997">Cell inner membrane</keyword>
<dbReference type="EMBL" id="SDHZ01000002">
    <property type="protein sequence ID" value="RXK83735.1"/>
    <property type="molecule type" value="Genomic_DNA"/>
</dbReference>
<dbReference type="SUPFAM" id="SSF143865">
    <property type="entry name" value="CorA soluble domain-like"/>
    <property type="match status" value="1"/>
</dbReference>
<dbReference type="Gene3D" id="3.30.460.20">
    <property type="entry name" value="CorA soluble domain-like"/>
    <property type="match status" value="1"/>
</dbReference>
<keyword evidence="4" id="KW-0813">Transport</keyword>
<evidence type="ECO:0000256" key="13">
    <source>
        <dbReference type="SAM" id="Phobius"/>
    </source>
</evidence>
<dbReference type="GO" id="GO:0015087">
    <property type="term" value="F:cobalt ion transmembrane transporter activity"/>
    <property type="evidence" value="ECO:0007669"/>
    <property type="project" value="TreeGrafter"/>
</dbReference>
<dbReference type="Gene3D" id="1.20.58.340">
    <property type="entry name" value="Magnesium transport protein CorA, transmembrane region"/>
    <property type="match status" value="2"/>
</dbReference>
<evidence type="ECO:0000256" key="1">
    <source>
        <dbReference type="ARBA" id="ARBA00004429"/>
    </source>
</evidence>
<dbReference type="PANTHER" id="PTHR46494:SF1">
    <property type="entry name" value="CORA FAMILY METAL ION TRANSPORTER (EUROFUNG)"/>
    <property type="match status" value="1"/>
</dbReference>
<keyword evidence="10" id="KW-0406">Ion transport</keyword>
<keyword evidence="7 13" id="KW-0812">Transmembrane</keyword>
<evidence type="ECO:0000256" key="4">
    <source>
        <dbReference type="ARBA" id="ARBA00022448"/>
    </source>
</evidence>
<keyword evidence="9 13" id="KW-1133">Transmembrane helix</keyword>
<comment type="caution">
    <text evidence="14">The sequence shown here is derived from an EMBL/GenBank/DDBJ whole genome shotgun (WGS) entry which is preliminary data.</text>
</comment>
<organism evidence="14 15">
    <name type="scientific">Filimonas effusa</name>
    <dbReference type="NCBI Taxonomy" id="2508721"/>
    <lineage>
        <taxon>Bacteria</taxon>
        <taxon>Pseudomonadati</taxon>
        <taxon>Bacteroidota</taxon>
        <taxon>Chitinophagia</taxon>
        <taxon>Chitinophagales</taxon>
        <taxon>Chitinophagaceae</taxon>
        <taxon>Filimonas</taxon>
    </lineage>
</organism>
<feature type="transmembrane region" description="Helical" evidence="13">
    <location>
        <begin position="240"/>
        <end position="263"/>
    </location>
</feature>
<evidence type="ECO:0000256" key="5">
    <source>
        <dbReference type="ARBA" id="ARBA00022475"/>
    </source>
</evidence>
<dbReference type="GO" id="GO:0015095">
    <property type="term" value="F:magnesium ion transmembrane transporter activity"/>
    <property type="evidence" value="ECO:0007669"/>
    <property type="project" value="TreeGrafter"/>
</dbReference>
<evidence type="ECO:0000256" key="7">
    <source>
        <dbReference type="ARBA" id="ARBA00022692"/>
    </source>
</evidence>
<keyword evidence="5" id="KW-1003">Cell membrane</keyword>
<keyword evidence="11 13" id="KW-0472">Membrane</keyword>
<evidence type="ECO:0000256" key="2">
    <source>
        <dbReference type="ARBA" id="ARBA00009765"/>
    </source>
</evidence>
<dbReference type="GO" id="GO:0050897">
    <property type="term" value="F:cobalt ion binding"/>
    <property type="evidence" value="ECO:0007669"/>
    <property type="project" value="TreeGrafter"/>
</dbReference>
<dbReference type="InterPro" id="IPR045861">
    <property type="entry name" value="CorA_cytoplasmic_dom"/>
</dbReference>
<accession>A0A4Q1D5G7</accession>
<dbReference type="InterPro" id="IPR002523">
    <property type="entry name" value="MgTranspt_CorA/ZnTranspt_ZntB"/>
</dbReference>
<dbReference type="SUPFAM" id="SSF144083">
    <property type="entry name" value="Magnesium transport protein CorA, transmembrane region"/>
    <property type="match status" value="1"/>
</dbReference>
<evidence type="ECO:0000256" key="8">
    <source>
        <dbReference type="ARBA" id="ARBA00022842"/>
    </source>
</evidence>
<evidence type="ECO:0000256" key="3">
    <source>
        <dbReference type="ARBA" id="ARBA00019439"/>
    </source>
</evidence>
<dbReference type="OrthoDB" id="9803416at2"/>
<dbReference type="GO" id="GO:0005886">
    <property type="term" value="C:plasma membrane"/>
    <property type="evidence" value="ECO:0007669"/>
    <property type="project" value="UniProtKB-SubCell"/>
</dbReference>
<dbReference type="FunFam" id="1.20.58.340:FF:000001">
    <property type="entry name" value="Magnesium transport protein CorA"/>
    <property type="match status" value="1"/>
</dbReference>
<sequence>MVRKLAEGAHLNYEWIDLLDPSEEDLQQVAQQYGLHEASVTDAMQADHIPKYERVKDYTFIILRIYSPDEHNDEADTVKELTNKITIFISQTYIITIHRKEWPVLERISSQLVKKGECKKSAHVLNEIVKAGLLTFDVPGTKLTKHIEHFEEHIFLKDRRSAILKGLYFMKRRVDVLRRVLLLSSDIVENIDPPGSGNAYTRDVRDLYIKQQSLFESLFENTNHLLNIYFNISAHKTNEIIRVLTIFSVFFLPLTFIAGIYGMNFNFMPELKWKQGYPGAMLLMVAVTLSIYAWFKRKKWL</sequence>
<evidence type="ECO:0000256" key="9">
    <source>
        <dbReference type="ARBA" id="ARBA00022989"/>
    </source>
</evidence>
<dbReference type="InterPro" id="IPR045863">
    <property type="entry name" value="CorA_TM1_TM2"/>
</dbReference>
<proteinExistence type="inferred from homology"/>
<reference evidence="14 15" key="1">
    <citation type="submission" date="2019-01" db="EMBL/GenBank/DDBJ databases">
        <title>Filimonas sp. strain TTM-71.</title>
        <authorList>
            <person name="Chen W.-M."/>
        </authorList>
    </citation>
    <scope>NUCLEOTIDE SEQUENCE [LARGE SCALE GENOMIC DNA]</scope>
    <source>
        <strain evidence="14 15">TTM-71</strain>
    </source>
</reference>
<evidence type="ECO:0000256" key="11">
    <source>
        <dbReference type="ARBA" id="ARBA00023136"/>
    </source>
</evidence>
<evidence type="ECO:0000313" key="15">
    <source>
        <dbReference type="Proteomes" id="UP000290545"/>
    </source>
</evidence>
<dbReference type="RefSeq" id="WP_129004787.1">
    <property type="nucleotide sequence ID" value="NZ_SDHZ01000002.1"/>
</dbReference>
<evidence type="ECO:0000256" key="12">
    <source>
        <dbReference type="ARBA" id="ARBA00034269"/>
    </source>
</evidence>
<dbReference type="Pfam" id="PF01544">
    <property type="entry name" value="CorA"/>
    <property type="match status" value="1"/>
</dbReference>
<keyword evidence="15" id="KW-1185">Reference proteome</keyword>
<name>A0A4Q1D5G7_9BACT</name>
<evidence type="ECO:0000313" key="14">
    <source>
        <dbReference type="EMBL" id="RXK83735.1"/>
    </source>
</evidence>
<dbReference type="PANTHER" id="PTHR46494">
    <property type="entry name" value="CORA FAMILY METAL ION TRANSPORTER (EUROFUNG)"/>
    <property type="match status" value="1"/>
</dbReference>
<comment type="subcellular location">
    <subcellularLocation>
        <location evidence="1">Cell inner membrane</location>
        <topology evidence="1">Multi-pass membrane protein</topology>
    </subcellularLocation>
</comment>
<dbReference type="AlphaFoldDB" id="A0A4Q1D5G7"/>
<protein>
    <recommendedName>
        <fullName evidence="3">Magnesium transport protein CorA</fullName>
    </recommendedName>
</protein>
<evidence type="ECO:0000256" key="10">
    <source>
        <dbReference type="ARBA" id="ARBA00023065"/>
    </source>
</evidence>